<accession>A0ACB5SSR1</accession>
<dbReference type="Proteomes" id="UP001165064">
    <property type="component" value="Unassembled WGS sequence"/>
</dbReference>
<evidence type="ECO:0000313" key="2">
    <source>
        <dbReference type="Proteomes" id="UP001165064"/>
    </source>
</evidence>
<name>A0ACB5SSR1_AMBMO</name>
<evidence type="ECO:0000313" key="1">
    <source>
        <dbReference type="EMBL" id="GME71482.1"/>
    </source>
</evidence>
<gene>
    <name evidence="1" type="ORF">Amon02_000059400</name>
</gene>
<protein>
    <submittedName>
        <fullName evidence="1">Unnamed protein product</fullName>
    </submittedName>
</protein>
<reference evidence="1" key="1">
    <citation type="submission" date="2023-04" db="EMBL/GenBank/DDBJ databases">
        <title>Ambrosiozyma monospora NBRC 10751.</title>
        <authorList>
            <person name="Ichikawa N."/>
            <person name="Sato H."/>
            <person name="Tonouchi N."/>
        </authorList>
    </citation>
    <scope>NUCLEOTIDE SEQUENCE</scope>
    <source>
        <strain evidence="1">NBRC 10751</strain>
    </source>
</reference>
<keyword evidence="2" id="KW-1185">Reference proteome</keyword>
<sequence length="252" mass="28351">MSVNHSARNVMTNNGTANGGLPANGNNIHPKNNGVIHKNVEPANIPMPETVESLAQILRRFRELDTSKSYEAERLGILETLKKIDKEEETYGHDLEELSQLWSQNNEEVNMDLLKKQIIGLQMLSKDLDLPLELQLDFAKNGLSNEIDDTDSTEDGSAPLEIPLDDYEEKARCFGVVPNRAYANSSIHPVATKFAEEQLETKIKMRAKELESLPSNLGSYDLSKLENDLETANDTVKKPVDYQVRHQHYLHG</sequence>
<dbReference type="EMBL" id="BSXS01000218">
    <property type="protein sequence ID" value="GME71482.1"/>
    <property type="molecule type" value="Genomic_DNA"/>
</dbReference>
<organism evidence="1 2">
    <name type="scientific">Ambrosiozyma monospora</name>
    <name type="common">Yeast</name>
    <name type="synonym">Endomycopsis monosporus</name>
    <dbReference type="NCBI Taxonomy" id="43982"/>
    <lineage>
        <taxon>Eukaryota</taxon>
        <taxon>Fungi</taxon>
        <taxon>Dikarya</taxon>
        <taxon>Ascomycota</taxon>
        <taxon>Saccharomycotina</taxon>
        <taxon>Pichiomycetes</taxon>
        <taxon>Pichiales</taxon>
        <taxon>Pichiaceae</taxon>
        <taxon>Ambrosiozyma</taxon>
    </lineage>
</organism>
<comment type="caution">
    <text evidence="1">The sequence shown here is derived from an EMBL/GenBank/DDBJ whole genome shotgun (WGS) entry which is preliminary data.</text>
</comment>
<proteinExistence type="predicted"/>